<dbReference type="InterPro" id="IPR029058">
    <property type="entry name" value="AB_hydrolase_fold"/>
</dbReference>
<dbReference type="InterPro" id="IPR002168">
    <property type="entry name" value="Lipase_GDXG_HIS_AS"/>
</dbReference>
<evidence type="ECO:0000256" key="1">
    <source>
        <dbReference type="ARBA" id="ARBA00010515"/>
    </source>
</evidence>
<keyword evidence="5" id="KW-1185">Reference proteome</keyword>
<dbReference type="Gene3D" id="3.40.50.1820">
    <property type="entry name" value="alpha/beta hydrolase"/>
    <property type="match status" value="1"/>
</dbReference>
<gene>
    <name evidence="4" type="ORF">GRX03_15125</name>
</gene>
<dbReference type="AlphaFoldDB" id="A0A6B0TDC8"/>
<accession>A0A6B0TDC8</accession>
<evidence type="ECO:0000313" key="4">
    <source>
        <dbReference type="EMBL" id="MXR52930.1"/>
    </source>
</evidence>
<proteinExistence type="inferred from homology"/>
<name>A0A6B0TDC8_9EURY</name>
<dbReference type="Proteomes" id="UP000466535">
    <property type="component" value="Unassembled WGS sequence"/>
</dbReference>
<comment type="caution">
    <text evidence="4">The sequence shown here is derived from an EMBL/GenBank/DDBJ whole genome shotgun (WGS) entry which is preliminary data.</text>
</comment>
<comment type="similarity">
    <text evidence="1">Belongs to the 'GDXG' lipolytic enzyme family.</text>
</comment>
<sequence length="322" mass="35500">MSIENPMAGAAEEPHPEIAGLLEQMGAEPMPAFSSLSPNGARAFAREMFPDPEEPTQVGDIMELRITDNDIPIRVYIPEGQGPYPTLVYFHGGGWVIGDLDTHDETCRVLSSEADCMVVSVDYRLAPEHKFPTPLEDCYAAFEWVSENAETMQVDTENLFVGGDSAGGNLAAAVALRARDTGGPSIARQVLIYPVTDHSYDTPSYDENGEGGMISEDDMRWFWNHYLRDEIDGKHPYASPLQAQSLDDLPPATVATCGLDPLRDEGAAYAERLRDAGVSVEHHNYEDCIHGIAQMVVEPMDLTRARELLDDTVTDLRRTIEE</sequence>
<dbReference type="GO" id="GO:0016787">
    <property type="term" value="F:hydrolase activity"/>
    <property type="evidence" value="ECO:0007669"/>
    <property type="project" value="UniProtKB-KW"/>
</dbReference>
<dbReference type="Pfam" id="PF07859">
    <property type="entry name" value="Abhydrolase_3"/>
    <property type="match status" value="1"/>
</dbReference>
<organism evidence="4 5">
    <name type="scientific">Halovenus carboxidivorans</name>
    <dbReference type="NCBI Taxonomy" id="2692199"/>
    <lineage>
        <taxon>Archaea</taxon>
        <taxon>Methanobacteriati</taxon>
        <taxon>Methanobacteriota</taxon>
        <taxon>Stenosarchaea group</taxon>
        <taxon>Halobacteria</taxon>
        <taxon>Halobacteriales</taxon>
        <taxon>Haloarculaceae</taxon>
        <taxon>Halovenus</taxon>
    </lineage>
</organism>
<evidence type="ECO:0000313" key="5">
    <source>
        <dbReference type="Proteomes" id="UP000466535"/>
    </source>
</evidence>
<dbReference type="EMBL" id="WUUT01000007">
    <property type="protein sequence ID" value="MXR52930.1"/>
    <property type="molecule type" value="Genomic_DNA"/>
</dbReference>
<dbReference type="InterPro" id="IPR050300">
    <property type="entry name" value="GDXG_lipolytic_enzyme"/>
</dbReference>
<dbReference type="PROSITE" id="PS01173">
    <property type="entry name" value="LIPASE_GDXG_HIS"/>
    <property type="match status" value="1"/>
</dbReference>
<dbReference type="FunFam" id="3.40.50.1820:FF:000089">
    <property type="entry name" value="Alpha/beta hydrolase"/>
    <property type="match status" value="1"/>
</dbReference>
<dbReference type="PANTHER" id="PTHR48081">
    <property type="entry name" value="AB HYDROLASE SUPERFAMILY PROTEIN C4A8.06C"/>
    <property type="match status" value="1"/>
</dbReference>
<dbReference type="InterPro" id="IPR013094">
    <property type="entry name" value="AB_hydrolase_3"/>
</dbReference>
<dbReference type="PANTHER" id="PTHR48081:SF8">
    <property type="entry name" value="ALPHA_BETA HYDROLASE FOLD-3 DOMAIN-CONTAINING PROTEIN-RELATED"/>
    <property type="match status" value="1"/>
</dbReference>
<evidence type="ECO:0000256" key="2">
    <source>
        <dbReference type="ARBA" id="ARBA00022801"/>
    </source>
</evidence>
<reference evidence="4 5" key="1">
    <citation type="submission" date="2019-12" db="EMBL/GenBank/DDBJ databases">
        <title>Isolation and characterization of three novel carbon monoxide-oxidizing members of Halobacteria from salione crusts and soils.</title>
        <authorList>
            <person name="Myers M.R."/>
            <person name="King G.M."/>
        </authorList>
    </citation>
    <scope>NUCLEOTIDE SEQUENCE [LARGE SCALE GENOMIC DNA]</scope>
    <source>
        <strain evidence="4 5">WSH3</strain>
    </source>
</reference>
<evidence type="ECO:0000259" key="3">
    <source>
        <dbReference type="Pfam" id="PF07859"/>
    </source>
</evidence>
<keyword evidence="2 4" id="KW-0378">Hydrolase</keyword>
<feature type="domain" description="Alpha/beta hydrolase fold-3" evidence="3">
    <location>
        <begin position="87"/>
        <end position="293"/>
    </location>
</feature>
<dbReference type="SUPFAM" id="SSF53474">
    <property type="entry name" value="alpha/beta-Hydrolases"/>
    <property type="match status" value="1"/>
</dbReference>
<protein>
    <submittedName>
        <fullName evidence="4">Alpha/beta hydrolase fold domain-containing protein</fullName>
    </submittedName>
</protein>